<dbReference type="RefSeq" id="WP_117630445.1">
    <property type="nucleotide sequence ID" value="NZ_QSON01000001.1"/>
</dbReference>
<feature type="transmembrane region" description="Helical" evidence="1">
    <location>
        <begin position="138"/>
        <end position="156"/>
    </location>
</feature>
<feature type="transmembrane region" description="Helical" evidence="1">
    <location>
        <begin position="50"/>
        <end position="70"/>
    </location>
</feature>
<feature type="transmembrane region" description="Helical" evidence="1">
    <location>
        <begin position="9"/>
        <end position="30"/>
    </location>
</feature>
<organism evidence="2 3">
    <name type="scientific">Hungatella hathewayi</name>
    <dbReference type="NCBI Taxonomy" id="154046"/>
    <lineage>
        <taxon>Bacteria</taxon>
        <taxon>Bacillati</taxon>
        <taxon>Bacillota</taxon>
        <taxon>Clostridia</taxon>
        <taxon>Lachnospirales</taxon>
        <taxon>Lachnospiraceae</taxon>
        <taxon>Hungatella</taxon>
    </lineage>
</organism>
<proteinExistence type="predicted"/>
<dbReference type="AlphaFoldDB" id="A0A374PCY1"/>
<accession>A0A374PCY1</accession>
<evidence type="ECO:0000313" key="2">
    <source>
        <dbReference type="EMBL" id="RGJ07913.1"/>
    </source>
</evidence>
<comment type="caution">
    <text evidence="2">The sequence shown here is derived from an EMBL/GenBank/DDBJ whole genome shotgun (WGS) entry which is preliminary data.</text>
</comment>
<evidence type="ECO:0000256" key="1">
    <source>
        <dbReference type="SAM" id="Phobius"/>
    </source>
</evidence>
<dbReference type="EMBL" id="QSON01000001">
    <property type="protein sequence ID" value="RGJ07913.1"/>
    <property type="molecule type" value="Genomic_DNA"/>
</dbReference>
<keyword evidence="1" id="KW-1133">Transmembrane helix</keyword>
<keyword evidence="1" id="KW-0472">Membrane</keyword>
<reference evidence="2 3" key="1">
    <citation type="submission" date="2018-08" db="EMBL/GenBank/DDBJ databases">
        <title>A genome reference for cultivated species of the human gut microbiota.</title>
        <authorList>
            <person name="Zou Y."/>
            <person name="Xue W."/>
            <person name="Luo G."/>
        </authorList>
    </citation>
    <scope>NUCLEOTIDE SEQUENCE [LARGE SCALE GENOMIC DNA]</scope>
    <source>
        <strain evidence="2 3">TM09-12</strain>
    </source>
</reference>
<protein>
    <submittedName>
        <fullName evidence="2">Uncharacterized protein</fullName>
    </submittedName>
</protein>
<name>A0A374PCY1_9FIRM</name>
<keyword evidence="1" id="KW-0812">Transmembrane</keyword>
<feature type="transmembrane region" description="Helical" evidence="1">
    <location>
        <begin position="82"/>
        <end position="101"/>
    </location>
</feature>
<gene>
    <name evidence="2" type="ORF">DXD79_00410</name>
</gene>
<evidence type="ECO:0000313" key="3">
    <source>
        <dbReference type="Proteomes" id="UP000263014"/>
    </source>
</evidence>
<sequence>MKRESIIKLMWISLGIHVGHFLLEGIVAMGQRQIMALSMAPDFEGTVFPVPYLLAGSAVYLVIHGILTVILAGQLKKGGNSIASEVLVVILFGGALGWFSIIGNGLVSRLVGAYLGSIGLASFSIINRALSFFSPIRTVAISLLILASGMSMYCKLEDRKLHMGEV</sequence>
<dbReference type="Proteomes" id="UP000263014">
    <property type="component" value="Unassembled WGS sequence"/>
</dbReference>